<dbReference type="PANTHER" id="PTHR47955">
    <property type="entry name" value="CYTOCHROME P450 FAMILY 71 PROTEIN"/>
    <property type="match status" value="1"/>
</dbReference>
<evidence type="ECO:0000256" key="13">
    <source>
        <dbReference type="ARBA" id="ARBA00023136"/>
    </source>
</evidence>
<keyword evidence="9 16" id="KW-1133">Transmembrane helix</keyword>
<evidence type="ECO:0000256" key="15">
    <source>
        <dbReference type="RuleBase" id="RU000461"/>
    </source>
</evidence>
<evidence type="ECO:0000256" key="8">
    <source>
        <dbReference type="ARBA" id="ARBA00022848"/>
    </source>
</evidence>
<dbReference type="InterPro" id="IPR001128">
    <property type="entry name" value="Cyt_P450"/>
</dbReference>
<evidence type="ECO:0000256" key="5">
    <source>
        <dbReference type="ARBA" id="ARBA00022692"/>
    </source>
</evidence>
<feature type="transmembrane region" description="Helical" evidence="16">
    <location>
        <begin position="6"/>
        <end position="26"/>
    </location>
</feature>
<dbReference type="AlphaFoldDB" id="A0AAF1BDE9"/>
<dbReference type="InterPro" id="IPR036396">
    <property type="entry name" value="Cyt_P450_sf"/>
</dbReference>
<accession>A0AAF1BDE9</accession>
<sequence length="506" mass="58684">MAILLPYLFLVIGVPLLFMLALPKLLRNNRSKLPHPPGPRGLPFIGNLHQLDISVLPHNLWTLAKIYGPILYLRLGYLPAIIVSSPEMAKQLLKNHDLIFCSRPNFTGLRKVSYNGTDIAFAPYNDYWKEMRKILTVHVFSSRRLRSFRSIREEEVFQMIKGISEKASENEVLNLSEIMMPLTNSITCRLAFGKKFDEVHMKRFEGLLKRLGVVMATFYFMDHFPLFGWLDRFTGSAARLERSFSDMDLFYQELIDEHLSPNRPSSMEGDVIDILLQLKKDGETSSIDFTFNNIKAVIMNLFFAGTESTANTIVWIMTILVKNPRVMQKAQEEVRTIMHGKERIYEEDLQTLKLPYLEAVIKEAMRIFPILPLIPRESLDRLVINGYEIEPKTIVYVNVLAIHRDPQVWENPNEFFPERFLENDIQYKGHDFEYIPFGSGRRICPGMNMAVMTLELVISNLLFSFDWELPPGIKKEDIDIEDGHVEGYGVTLHKKYPLRLQPKNYF</sequence>
<dbReference type="PRINTS" id="PR00385">
    <property type="entry name" value="P450"/>
</dbReference>
<evidence type="ECO:0000256" key="12">
    <source>
        <dbReference type="ARBA" id="ARBA00023033"/>
    </source>
</evidence>
<name>A0AAF1BDE9_DAUCS</name>
<evidence type="ECO:0000256" key="4">
    <source>
        <dbReference type="ARBA" id="ARBA00022617"/>
    </source>
</evidence>
<keyword evidence="6 14" id="KW-0479">Metal-binding</keyword>
<keyword evidence="12 15" id="KW-0503">Monooxygenase</keyword>
<keyword evidence="13 16" id="KW-0472">Membrane</keyword>
<dbReference type="GO" id="GO:0016705">
    <property type="term" value="F:oxidoreductase activity, acting on paired donors, with incorporation or reduction of molecular oxygen"/>
    <property type="evidence" value="ECO:0007669"/>
    <property type="project" value="InterPro"/>
</dbReference>
<evidence type="ECO:0000256" key="3">
    <source>
        <dbReference type="ARBA" id="ARBA00010617"/>
    </source>
</evidence>
<dbReference type="CDD" id="cd11072">
    <property type="entry name" value="CYP71-like"/>
    <property type="match status" value="1"/>
</dbReference>
<dbReference type="SUPFAM" id="SSF48264">
    <property type="entry name" value="Cytochrome P450"/>
    <property type="match status" value="1"/>
</dbReference>
<dbReference type="Gene3D" id="1.10.630.10">
    <property type="entry name" value="Cytochrome P450"/>
    <property type="match status" value="1"/>
</dbReference>
<dbReference type="PANTHER" id="PTHR47955:SF22">
    <property type="entry name" value="CYTOCHROME P450 83B1-LIKE"/>
    <property type="match status" value="1"/>
</dbReference>
<organism evidence="17 18">
    <name type="scientific">Daucus carota subsp. sativus</name>
    <name type="common">Carrot</name>
    <dbReference type="NCBI Taxonomy" id="79200"/>
    <lineage>
        <taxon>Eukaryota</taxon>
        <taxon>Viridiplantae</taxon>
        <taxon>Streptophyta</taxon>
        <taxon>Embryophyta</taxon>
        <taxon>Tracheophyta</taxon>
        <taxon>Spermatophyta</taxon>
        <taxon>Magnoliopsida</taxon>
        <taxon>eudicotyledons</taxon>
        <taxon>Gunneridae</taxon>
        <taxon>Pentapetalae</taxon>
        <taxon>asterids</taxon>
        <taxon>campanulids</taxon>
        <taxon>Apiales</taxon>
        <taxon>Apiaceae</taxon>
        <taxon>Apioideae</taxon>
        <taxon>Scandiceae</taxon>
        <taxon>Daucinae</taxon>
        <taxon>Daucus</taxon>
        <taxon>Daucus sect. Daucus</taxon>
    </lineage>
</organism>
<feature type="binding site" description="axial binding residue" evidence="14">
    <location>
        <position position="444"/>
    </location>
    <ligand>
        <name>heme</name>
        <dbReference type="ChEBI" id="CHEBI:30413"/>
    </ligand>
    <ligandPart>
        <name>Fe</name>
        <dbReference type="ChEBI" id="CHEBI:18248"/>
    </ligandPart>
</feature>
<reference evidence="17" key="2">
    <citation type="submission" date="2022-03" db="EMBL/GenBank/DDBJ databases">
        <title>Draft title - Genomic analysis of global carrot germplasm unveils the trajectory of domestication and the origin of high carotenoid orange carrot.</title>
        <authorList>
            <person name="Iorizzo M."/>
            <person name="Ellison S."/>
            <person name="Senalik D."/>
            <person name="Macko-Podgorni A."/>
            <person name="Grzebelus D."/>
            <person name="Bostan H."/>
            <person name="Rolling W."/>
            <person name="Curaba J."/>
            <person name="Simon P."/>
        </authorList>
    </citation>
    <scope>NUCLEOTIDE SEQUENCE</scope>
    <source>
        <tissue evidence="17">Leaf</tissue>
    </source>
</reference>
<evidence type="ECO:0000256" key="14">
    <source>
        <dbReference type="PIRSR" id="PIRSR602401-1"/>
    </source>
</evidence>
<dbReference type="KEGG" id="dcr:108198304"/>
<keyword evidence="4 14" id="KW-0349">Heme</keyword>
<dbReference type="InterPro" id="IPR002401">
    <property type="entry name" value="Cyt_P450_E_grp-I"/>
</dbReference>
<evidence type="ECO:0000313" key="17">
    <source>
        <dbReference type="EMBL" id="WOH12126.1"/>
    </source>
</evidence>
<keyword evidence="10 15" id="KW-0560">Oxidoreductase</keyword>
<keyword evidence="5 16" id="KW-0812">Transmembrane</keyword>
<dbReference type="GO" id="GO:0005506">
    <property type="term" value="F:iron ion binding"/>
    <property type="evidence" value="ECO:0007669"/>
    <property type="project" value="InterPro"/>
</dbReference>
<evidence type="ECO:0008006" key="19">
    <source>
        <dbReference type="Google" id="ProtNLM"/>
    </source>
</evidence>
<comment type="similarity">
    <text evidence="3 15">Belongs to the cytochrome P450 family.</text>
</comment>
<comment type="subcellular location">
    <subcellularLocation>
        <location evidence="2">Microsome membrane</location>
        <topology evidence="2">Single-pass membrane protein</topology>
    </subcellularLocation>
</comment>
<comment type="cofactor">
    <cofactor evidence="1 14">
        <name>heme</name>
        <dbReference type="ChEBI" id="CHEBI:30413"/>
    </cofactor>
</comment>
<reference evidence="17" key="1">
    <citation type="journal article" date="2016" name="Nat. Genet.">
        <title>A high-quality carrot genome assembly provides new insights into carotenoid accumulation and asterid genome evolution.</title>
        <authorList>
            <person name="Iorizzo M."/>
            <person name="Ellison S."/>
            <person name="Senalik D."/>
            <person name="Zeng P."/>
            <person name="Satapoomin P."/>
            <person name="Huang J."/>
            <person name="Bowman M."/>
            <person name="Iovene M."/>
            <person name="Sanseverino W."/>
            <person name="Cavagnaro P."/>
            <person name="Yildiz M."/>
            <person name="Macko-Podgorni A."/>
            <person name="Moranska E."/>
            <person name="Grzebelus E."/>
            <person name="Grzebelus D."/>
            <person name="Ashrafi H."/>
            <person name="Zheng Z."/>
            <person name="Cheng S."/>
            <person name="Spooner D."/>
            <person name="Van Deynze A."/>
            <person name="Simon P."/>
        </authorList>
    </citation>
    <scope>NUCLEOTIDE SEQUENCE</scope>
    <source>
        <tissue evidence="17">Leaf</tissue>
    </source>
</reference>
<proteinExistence type="inferred from homology"/>
<keyword evidence="8" id="KW-0492">Microsome</keyword>
<dbReference type="Pfam" id="PF00067">
    <property type="entry name" value="p450"/>
    <property type="match status" value="1"/>
</dbReference>
<evidence type="ECO:0000256" key="6">
    <source>
        <dbReference type="ARBA" id="ARBA00022723"/>
    </source>
</evidence>
<dbReference type="Proteomes" id="UP000077755">
    <property type="component" value="Chromosome 8"/>
</dbReference>
<dbReference type="InterPro" id="IPR017972">
    <property type="entry name" value="Cyt_P450_CS"/>
</dbReference>
<evidence type="ECO:0000313" key="18">
    <source>
        <dbReference type="Proteomes" id="UP000077755"/>
    </source>
</evidence>
<keyword evidence="7" id="KW-0256">Endoplasmic reticulum</keyword>
<dbReference type="GO" id="GO:0004497">
    <property type="term" value="F:monooxygenase activity"/>
    <property type="evidence" value="ECO:0007669"/>
    <property type="project" value="UniProtKB-KW"/>
</dbReference>
<evidence type="ECO:0000256" key="1">
    <source>
        <dbReference type="ARBA" id="ARBA00001971"/>
    </source>
</evidence>
<evidence type="ECO:0000256" key="7">
    <source>
        <dbReference type="ARBA" id="ARBA00022824"/>
    </source>
</evidence>
<protein>
    <recommendedName>
        <fullName evidence="19">Cytochrome P450</fullName>
    </recommendedName>
</protein>
<dbReference type="EMBL" id="CP093350">
    <property type="protein sequence ID" value="WOH12126.1"/>
    <property type="molecule type" value="Genomic_DNA"/>
</dbReference>
<evidence type="ECO:0000256" key="2">
    <source>
        <dbReference type="ARBA" id="ARBA00004111"/>
    </source>
</evidence>
<evidence type="ECO:0000256" key="10">
    <source>
        <dbReference type="ARBA" id="ARBA00023002"/>
    </source>
</evidence>
<evidence type="ECO:0000256" key="9">
    <source>
        <dbReference type="ARBA" id="ARBA00022989"/>
    </source>
</evidence>
<dbReference type="PROSITE" id="PS00086">
    <property type="entry name" value="CYTOCHROME_P450"/>
    <property type="match status" value="1"/>
</dbReference>
<gene>
    <name evidence="17" type="ORF">DCAR_0831625</name>
</gene>
<keyword evidence="18" id="KW-1185">Reference proteome</keyword>
<dbReference type="PRINTS" id="PR00463">
    <property type="entry name" value="EP450I"/>
</dbReference>
<evidence type="ECO:0000256" key="16">
    <source>
        <dbReference type="SAM" id="Phobius"/>
    </source>
</evidence>
<dbReference type="FunFam" id="1.10.630.10:FF:000011">
    <property type="entry name" value="Cytochrome P450 83B1"/>
    <property type="match status" value="1"/>
</dbReference>
<dbReference type="GO" id="GO:0020037">
    <property type="term" value="F:heme binding"/>
    <property type="evidence" value="ECO:0007669"/>
    <property type="project" value="InterPro"/>
</dbReference>
<evidence type="ECO:0000256" key="11">
    <source>
        <dbReference type="ARBA" id="ARBA00023004"/>
    </source>
</evidence>
<keyword evidence="11 14" id="KW-0408">Iron</keyword>